<evidence type="ECO:0000313" key="1">
    <source>
        <dbReference type="EMBL" id="KAL1633180.1"/>
    </source>
</evidence>
<name>A0ABR3T0X1_9PEZI</name>
<accession>A0ABR3T0X1</accession>
<dbReference type="InterPro" id="IPR053037">
    <property type="entry name" value="Pericyclase_pydY-like"/>
</dbReference>
<proteinExistence type="predicted"/>
<reference evidence="1 2" key="1">
    <citation type="submission" date="2024-02" db="EMBL/GenBank/DDBJ databases">
        <title>De novo assembly and annotation of 12 fungi associated with fruit tree decline syndrome in Ontario, Canada.</title>
        <authorList>
            <person name="Sulman M."/>
            <person name="Ellouze W."/>
            <person name="Ilyukhin E."/>
        </authorList>
    </citation>
    <scope>NUCLEOTIDE SEQUENCE [LARGE SCALE GENOMIC DNA]</scope>
    <source>
        <strain evidence="1 2">M1-105</strain>
    </source>
</reference>
<dbReference type="Proteomes" id="UP001521116">
    <property type="component" value="Unassembled WGS sequence"/>
</dbReference>
<keyword evidence="2" id="KW-1185">Reference proteome</keyword>
<sequence>MAAPPEKTLHDLNGSWVMNTSESGNTDAVLSLQGVSWFLRKTIGLATVTLNFKQYNEEDGTERIDIDQVITPGLQGTRELRALNWEWRDHKDIVFGAVRGRSRWIKTSDIADDEDGKWMKEGWDEATLQSGELIESYVESYDKGWTANQTWGFEVIKGVRKYTRHVVVKDKSGKKVLRIKIYYDYAGPVPGQ</sequence>
<protein>
    <recommendedName>
        <fullName evidence="3">LCCL domain-containing protein</fullName>
    </recommendedName>
</protein>
<dbReference type="EMBL" id="JAJVDC020000023">
    <property type="protein sequence ID" value="KAL1633180.1"/>
    <property type="molecule type" value="Genomic_DNA"/>
</dbReference>
<dbReference type="PANTHER" id="PTHR38115:SF1">
    <property type="entry name" value="LIPOCALIN-LIKE DOMAIN-CONTAINING PROTEIN"/>
    <property type="match status" value="1"/>
</dbReference>
<comment type="caution">
    <text evidence="1">The sequence shown here is derived from an EMBL/GenBank/DDBJ whole genome shotgun (WGS) entry which is preliminary data.</text>
</comment>
<evidence type="ECO:0000313" key="2">
    <source>
        <dbReference type="Proteomes" id="UP001521116"/>
    </source>
</evidence>
<dbReference type="Gene3D" id="2.40.128.20">
    <property type="match status" value="1"/>
</dbReference>
<dbReference type="InterPro" id="IPR012674">
    <property type="entry name" value="Calycin"/>
</dbReference>
<evidence type="ECO:0008006" key="3">
    <source>
        <dbReference type="Google" id="ProtNLM"/>
    </source>
</evidence>
<organism evidence="1 2">
    <name type="scientific">Neofusicoccum ribis</name>
    <dbReference type="NCBI Taxonomy" id="45134"/>
    <lineage>
        <taxon>Eukaryota</taxon>
        <taxon>Fungi</taxon>
        <taxon>Dikarya</taxon>
        <taxon>Ascomycota</taxon>
        <taxon>Pezizomycotina</taxon>
        <taxon>Dothideomycetes</taxon>
        <taxon>Dothideomycetes incertae sedis</taxon>
        <taxon>Botryosphaeriales</taxon>
        <taxon>Botryosphaeriaceae</taxon>
        <taxon>Neofusicoccum</taxon>
    </lineage>
</organism>
<gene>
    <name evidence="1" type="ORF">SLS56_003043</name>
</gene>
<dbReference type="PANTHER" id="PTHR38115">
    <property type="entry name" value="LIPOCALIN-LIKE DOMAIN-CONTAINING PROTEIN"/>
    <property type="match status" value="1"/>
</dbReference>